<evidence type="ECO:0000313" key="1">
    <source>
        <dbReference type="EMBL" id="PMD28424.1"/>
    </source>
</evidence>
<protein>
    <submittedName>
        <fullName evidence="1">Uncharacterized protein</fullName>
    </submittedName>
</protein>
<proteinExistence type="predicted"/>
<name>A0A2J6QQ89_9HELO</name>
<keyword evidence="2" id="KW-1185">Reference proteome</keyword>
<dbReference type="AlphaFoldDB" id="A0A2J6QQ89"/>
<gene>
    <name evidence="1" type="ORF">NA56DRAFT_14052</name>
</gene>
<sequence>MTYLRRNYVCASTKPDSISSGSLLCFASGTSWLLHSCTLALLHSCTLALLHSCTLSLMVIGGQSDVSRTGPQAKLETQLKRPPKRGFKARLIDNDVKKQLLPVESGSHTHSLTLGKGENSNVDLIVAALKYDPAPLHFAIPDTHLLLLSRGPVIRKK</sequence>
<accession>A0A2J6QQ89</accession>
<dbReference type="EMBL" id="KZ613464">
    <property type="protein sequence ID" value="PMD28424.1"/>
    <property type="molecule type" value="Genomic_DNA"/>
</dbReference>
<dbReference type="Proteomes" id="UP000235672">
    <property type="component" value="Unassembled WGS sequence"/>
</dbReference>
<organism evidence="1 2">
    <name type="scientific">Hyaloscypha hepaticicola</name>
    <dbReference type="NCBI Taxonomy" id="2082293"/>
    <lineage>
        <taxon>Eukaryota</taxon>
        <taxon>Fungi</taxon>
        <taxon>Dikarya</taxon>
        <taxon>Ascomycota</taxon>
        <taxon>Pezizomycotina</taxon>
        <taxon>Leotiomycetes</taxon>
        <taxon>Helotiales</taxon>
        <taxon>Hyaloscyphaceae</taxon>
        <taxon>Hyaloscypha</taxon>
    </lineage>
</organism>
<reference evidence="1 2" key="1">
    <citation type="submission" date="2016-05" db="EMBL/GenBank/DDBJ databases">
        <title>A degradative enzymes factory behind the ericoid mycorrhizal symbiosis.</title>
        <authorList>
            <consortium name="DOE Joint Genome Institute"/>
            <person name="Martino E."/>
            <person name="Morin E."/>
            <person name="Grelet G."/>
            <person name="Kuo A."/>
            <person name="Kohler A."/>
            <person name="Daghino S."/>
            <person name="Barry K."/>
            <person name="Choi C."/>
            <person name="Cichocki N."/>
            <person name="Clum A."/>
            <person name="Copeland A."/>
            <person name="Hainaut M."/>
            <person name="Haridas S."/>
            <person name="Labutti K."/>
            <person name="Lindquist E."/>
            <person name="Lipzen A."/>
            <person name="Khouja H.-R."/>
            <person name="Murat C."/>
            <person name="Ohm R."/>
            <person name="Olson A."/>
            <person name="Spatafora J."/>
            <person name="Veneault-Fourrey C."/>
            <person name="Henrissat B."/>
            <person name="Grigoriev I."/>
            <person name="Martin F."/>
            <person name="Perotto S."/>
        </authorList>
    </citation>
    <scope>NUCLEOTIDE SEQUENCE [LARGE SCALE GENOMIC DNA]</scope>
    <source>
        <strain evidence="1 2">UAMH 7357</strain>
    </source>
</reference>
<evidence type="ECO:0000313" key="2">
    <source>
        <dbReference type="Proteomes" id="UP000235672"/>
    </source>
</evidence>